<comment type="caution">
    <text evidence="2">The sequence shown here is derived from an EMBL/GenBank/DDBJ whole genome shotgun (WGS) entry which is preliminary data.</text>
</comment>
<name>A0AAP0R0D1_9ROSI</name>
<dbReference type="InterPro" id="IPR029058">
    <property type="entry name" value="AB_hydrolase_fold"/>
</dbReference>
<keyword evidence="3" id="KW-1185">Reference proteome</keyword>
<comment type="similarity">
    <text evidence="1">Belongs to the peptidase S10 family.</text>
</comment>
<dbReference type="InterPro" id="IPR001563">
    <property type="entry name" value="Peptidase_S10"/>
</dbReference>
<dbReference type="SUPFAM" id="SSF53474">
    <property type="entry name" value="alpha/beta-Hydrolases"/>
    <property type="match status" value="1"/>
</dbReference>
<evidence type="ECO:0000313" key="2">
    <source>
        <dbReference type="EMBL" id="KAK9228418.1"/>
    </source>
</evidence>
<reference evidence="2 3" key="1">
    <citation type="submission" date="2024-05" db="EMBL/GenBank/DDBJ databases">
        <title>Haplotype-resolved chromosome-level genome assembly of Huyou (Citrus changshanensis).</title>
        <authorList>
            <person name="Miao C."/>
            <person name="Chen W."/>
            <person name="Wu Y."/>
            <person name="Wang L."/>
            <person name="Zhao S."/>
            <person name="Grierson D."/>
            <person name="Xu C."/>
            <person name="Chen K."/>
        </authorList>
    </citation>
    <scope>NUCLEOTIDE SEQUENCE [LARGE SCALE GENOMIC DNA]</scope>
    <source>
        <strain evidence="2">01-14</strain>
        <tissue evidence="2">Leaf</tissue>
    </source>
</reference>
<protein>
    <submittedName>
        <fullName evidence="2">Uncharacterized protein</fullName>
    </submittedName>
</protein>
<accession>A0AAP0R0D1</accession>
<organism evidence="2 3">
    <name type="scientific">Citrus x changshan-huyou</name>
    <dbReference type="NCBI Taxonomy" id="2935761"/>
    <lineage>
        <taxon>Eukaryota</taxon>
        <taxon>Viridiplantae</taxon>
        <taxon>Streptophyta</taxon>
        <taxon>Embryophyta</taxon>
        <taxon>Tracheophyta</taxon>
        <taxon>Spermatophyta</taxon>
        <taxon>Magnoliopsida</taxon>
        <taxon>eudicotyledons</taxon>
        <taxon>Gunneridae</taxon>
        <taxon>Pentapetalae</taxon>
        <taxon>rosids</taxon>
        <taxon>malvids</taxon>
        <taxon>Sapindales</taxon>
        <taxon>Rutaceae</taxon>
        <taxon>Aurantioideae</taxon>
        <taxon>Citrus</taxon>
    </lineage>
</organism>
<dbReference type="GO" id="GO:0004185">
    <property type="term" value="F:serine-type carboxypeptidase activity"/>
    <property type="evidence" value="ECO:0007669"/>
    <property type="project" value="InterPro"/>
</dbReference>
<dbReference type="GO" id="GO:0006508">
    <property type="term" value="P:proteolysis"/>
    <property type="evidence" value="ECO:0007669"/>
    <property type="project" value="InterPro"/>
</dbReference>
<proteinExistence type="inferred from homology"/>
<gene>
    <name evidence="2" type="ORF">WN944_021368</name>
</gene>
<dbReference type="EMBL" id="JBCGBO010000001">
    <property type="protein sequence ID" value="KAK9228418.1"/>
    <property type="molecule type" value="Genomic_DNA"/>
</dbReference>
<dbReference type="Proteomes" id="UP001428341">
    <property type="component" value="Unassembled WGS sequence"/>
</dbReference>
<sequence length="206" mass="23133">MAAPIPEKNLARTIDFILICFLEILMMLSSRLAASFSTILIVCLNLLVPFPSSLRQGEPRTFLYYPLQWQLTCHGAASAFTDKDAQVGTGFLFSRMLQGSKTGDTKNINHTYDFLRKGCPNHLLIKYQQVTNAMVCLLIFPQLMLIMTNHEVSYEAAGNELGHEPPLNLKGYDLGNPITDSQFDDNSKIPFVHLMAIISDELYEVN</sequence>
<evidence type="ECO:0000313" key="3">
    <source>
        <dbReference type="Proteomes" id="UP001428341"/>
    </source>
</evidence>
<dbReference type="AlphaFoldDB" id="A0AAP0R0D1"/>
<evidence type="ECO:0000256" key="1">
    <source>
        <dbReference type="ARBA" id="ARBA00009431"/>
    </source>
</evidence>
<dbReference type="Pfam" id="PF00450">
    <property type="entry name" value="Peptidase_S10"/>
    <property type="match status" value="1"/>
</dbReference>
<dbReference type="Gene3D" id="3.40.50.1820">
    <property type="entry name" value="alpha/beta hydrolase"/>
    <property type="match status" value="1"/>
</dbReference>